<reference evidence="1" key="1">
    <citation type="submission" date="2022-11" db="EMBL/GenBank/DDBJ databases">
        <title>Centuries of genome instability and evolution in soft-shell clam transmissible cancer (bioRxiv).</title>
        <authorList>
            <person name="Hart S.F.M."/>
            <person name="Yonemitsu M.A."/>
            <person name="Giersch R.M."/>
            <person name="Beal B.F."/>
            <person name="Arriagada G."/>
            <person name="Davis B.W."/>
            <person name="Ostrander E.A."/>
            <person name="Goff S.P."/>
            <person name="Metzger M.J."/>
        </authorList>
    </citation>
    <scope>NUCLEOTIDE SEQUENCE</scope>
    <source>
        <strain evidence="1">MELC-2E11</strain>
        <tissue evidence="1">Siphon/mantle</tissue>
    </source>
</reference>
<sequence>MMMNAMTKPTCVTIIVQTRKGRIAAHVERDICWTQIIALVLKRLPSKSFERREMRNPRRTHIHLYRAKLNAVGLWAIAKRSRKYQQ</sequence>
<keyword evidence="2" id="KW-1185">Reference proteome</keyword>
<evidence type="ECO:0000313" key="1">
    <source>
        <dbReference type="EMBL" id="WAR04612.1"/>
    </source>
</evidence>
<name>A0ABY7E3P8_MYAAR</name>
<accession>A0ABY7E3P8</accession>
<gene>
    <name evidence="1" type="ORF">MAR_019981</name>
</gene>
<protein>
    <submittedName>
        <fullName evidence="1">Uncharacterized protein</fullName>
    </submittedName>
</protein>
<dbReference type="Proteomes" id="UP001164746">
    <property type="component" value="Chromosome 5"/>
</dbReference>
<dbReference type="EMBL" id="CP111016">
    <property type="protein sequence ID" value="WAR04612.1"/>
    <property type="molecule type" value="Genomic_DNA"/>
</dbReference>
<proteinExistence type="predicted"/>
<evidence type="ECO:0000313" key="2">
    <source>
        <dbReference type="Proteomes" id="UP001164746"/>
    </source>
</evidence>
<organism evidence="1 2">
    <name type="scientific">Mya arenaria</name>
    <name type="common">Soft-shell clam</name>
    <dbReference type="NCBI Taxonomy" id="6604"/>
    <lineage>
        <taxon>Eukaryota</taxon>
        <taxon>Metazoa</taxon>
        <taxon>Spiralia</taxon>
        <taxon>Lophotrochozoa</taxon>
        <taxon>Mollusca</taxon>
        <taxon>Bivalvia</taxon>
        <taxon>Autobranchia</taxon>
        <taxon>Heteroconchia</taxon>
        <taxon>Euheterodonta</taxon>
        <taxon>Imparidentia</taxon>
        <taxon>Neoheterodontei</taxon>
        <taxon>Myida</taxon>
        <taxon>Myoidea</taxon>
        <taxon>Myidae</taxon>
        <taxon>Mya</taxon>
    </lineage>
</organism>